<keyword evidence="2" id="KW-1185">Reference proteome</keyword>
<evidence type="ECO:0000313" key="2">
    <source>
        <dbReference type="Proteomes" id="UP000186594"/>
    </source>
</evidence>
<organism evidence="1 2">
    <name type="scientific">Neolecta irregularis (strain DAH-3)</name>
    <dbReference type="NCBI Taxonomy" id="1198029"/>
    <lineage>
        <taxon>Eukaryota</taxon>
        <taxon>Fungi</taxon>
        <taxon>Dikarya</taxon>
        <taxon>Ascomycota</taxon>
        <taxon>Taphrinomycotina</taxon>
        <taxon>Neolectales</taxon>
        <taxon>Neolectaceae</taxon>
        <taxon>Neolecta</taxon>
    </lineage>
</organism>
<reference evidence="1 2" key="1">
    <citation type="submission" date="2016-04" db="EMBL/GenBank/DDBJ databases">
        <title>Evolutionary innovation and constraint leading to complex multicellularity in the Ascomycota.</title>
        <authorList>
            <person name="Cisse O."/>
            <person name="Nguyen A."/>
            <person name="Hewitt D.A."/>
            <person name="Jedd G."/>
            <person name="Stajich J.E."/>
        </authorList>
    </citation>
    <scope>NUCLEOTIDE SEQUENCE [LARGE SCALE GENOMIC DNA]</scope>
    <source>
        <strain evidence="1 2">DAH-3</strain>
    </source>
</reference>
<accession>A0A1U7LSC7</accession>
<evidence type="ECO:0000313" key="1">
    <source>
        <dbReference type="EMBL" id="OLL25421.1"/>
    </source>
</evidence>
<protein>
    <submittedName>
        <fullName evidence="1">Uncharacterized protein</fullName>
    </submittedName>
</protein>
<dbReference type="EMBL" id="LXFE01000411">
    <property type="protein sequence ID" value="OLL25421.1"/>
    <property type="molecule type" value="Genomic_DNA"/>
</dbReference>
<dbReference type="AlphaFoldDB" id="A0A1U7LSC7"/>
<name>A0A1U7LSC7_NEOID</name>
<sequence>MHRKDLELALKIIRKVFSDTEVEISAQDAASLINCLYISAMKEKIIISGPRSLKYLYGKILRRVFACQCVQSHARMLGVARRLRFH</sequence>
<gene>
    <name evidence="1" type="ORF">NEOLI_000517</name>
</gene>
<comment type="caution">
    <text evidence="1">The sequence shown here is derived from an EMBL/GenBank/DDBJ whole genome shotgun (WGS) entry which is preliminary data.</text>
</comment>
<proteinExistence type="predicted"/>
<dbReference type="Proteomes" id="UP000186594">
    <property type="component" value="Unassembled WGS sequence"/>
</dbReference>